<dbReference type="PROSITE" id="PS50928">
    <property type="entry name" value="ABC_TM1"/>
    <property type="match status" value="1"/>
</dbReference>
<dbReference type="Pfam" id="PF00528">
    <property type="entry name" value="BPD_transp_1"/>
    <property type="match status" value="1"/>
</dbReference>
<feature type="domain" description="ABC transmembrane type-1" evidence="9">
    <location>
        <begin position="98"/>
        <end position="285"/>
    </location>
</feature>
<keyword evidence="2 7" id="KW-0813">Transport</keyword>
<dbReference type="InterPro" id="IPR050901">
    <property type="entry name" value="BP-dep_ABC_trans_perm"/>
</dbReference>
<feature type="transmembrane region" description="Helical" evidence="7">
    <location>
        <begin position="94"/>
        <end position="121"/>
    </location>
</feature>
<gene>
    <name evidence="10" type="ORF">BJ997_002576</name>
</gene>
<evidence type="ECO:0000256" key="7">
    <source>
        <dbReference type="RuleBase" id="RU363032"/>
    </source>
</evidence>
<evidence type="ECO:0000256" key="4">
    <source>
        <dbReference type="ARBA" id="ARBA00022692"/>
    </source>
</evidence>
<evidence type="ECO:0000259" key="9">
    <source>
        <dbReference type="PROSITE" id="PS50928"/>
    </source>
</evidence>
<comment type="similarity">
    <text evidence="7">Belongs to the binding-protein-dependent transport system permease family.</text>
</comment>
<dbReference type="GO" id="GO:0005886">
    <property type="term" value="C:plasma membrane"/>
    <property type="evidence" value="ECO:0007669"/>
    <property type="project" value="UniProtKB-SubCell"/>
</dbReference>
<organism evidence="10 11">
    <name type="scientific">Cryobacterium roopkundense</name>
    <dbReference type="NCBI Taxonomy" id="1001240"/>
    <lineage>
        <taxon>Bacteria</taxon>
        <taxon>Bacillati</taxon>
        <taxon>Actinomycetota</taxon>
        <taxon>Actinomycetes</taxon>
        <taxon>Micrococcales</taxon>
        <taxon>Microbacteriaceae</taxon>
        <taxon>Cryobacterium</taxon>
    </lineage>
</organism>
<evidence type="ECO:0000313" key="10">
    <source>
        <dbReference type="EMBL" id="MBB5642028.1"/>
    </source>
</evidence>
<dbReference type="InterPro" id="IPR000515">
    <property type="entry name" value="MetI-like"/>
</dbReference>
<keyword evidence="5 7" id="KW-1133">Transmembrane helix</keyword>
<feature type="transmembrane region" description="Helical" evidence="7">
    <location>
        <begin position="133"/>
        <end position="153"/>
    </location>
</feature>
<dbReference type="AlphaFoldDB" id="A0A7W8ZXU4"/>
<accession>A0A7W8ZXU4</accession>
<dbReference type="PANTHER" id="PTHR32243:SF18">
    <property type="entry name" value="INNER MEMBRANE ABC TRANSPORTER PERMEASE PROTEIN YCJP"/>
    <property type="match status" value="1"/>
</dbReference>
<evidence type="ECO:0000256" key="2">
    <source>
        <dbReference type="ARBA" id="ARBA00022448"/>
    </source>
</evidence>
<evidence type="ECO:0000256" key="8">
    <source>
        <dbReference type="SAM" id="MobiDB-lite"/>
    </source>
</evidence>
<evidence type="ECO:0000256" key="6">
    <source>
        <dbReference type="ARBA" id="ARBA00023136"/>
    </source>
</evidence>
<dbReference type="PANTHER" id="PTHR32243">
    <property type="entry name" value="MALTOSE TRANSPORT SYSTEM PERMEASE-RELATED"/>
    <property type="match status" value="1"/>
</dbReference>
<feature type="transmembrane region" description="Helical" evidence="7">
    <location>
        <begin position="159"/>
        <end position="183"/>
    </location>
</feature>
<name>A0A7W8ZXU4_9MICO</name>
<dbReference type="InterPro" id="IPR035906">
    <property type="entry name" value="MetI-like_sf"/>
</dbReference>
<keyword evidence="3" id="KW-1003">Cell membrane</keyword>
<comment type="subcellular location">
    <subcellularLocation>
        <location evidence="1 7">Cell membrane</location>
        <topology evidence="1 7">Multi-pass membrane protein</topology>
    </subcellularLocation>
</comment>
<keyword evidence="10" id="KW-0762">Sugar transport</keyword>
<keyword evidence="4 7" id="KW-0812">Transmembrane</keyword>
<reference evidence="10 11" key="1">
    <citation type="submission" date="2020-08" db="EMBL/GenBank/DDBJ databases">
        <title>Sequencing the genomes of 1000 actinobacteria strains.</title>
        <authorList>
            <person name="Klenk H.-P."/>
        </authorList>
    </citation>
    <scope>NUCLEOTIDE SEQUENCE [LARGE SCALE GENOMIC DNA]</scope>
    <source>
        <strain evidence="10 11">DSM 21065</strain>
    </source>
</reference>
<feature type="region of interest" description="Disordered" evidence="8">
    <location>
        <begin position="1"/>
        <end position="31"/>
    </location>
</feature>
<evidence type="ECO:0000256" key="3">
    <source>
        <dbReference type="ARBA" id="ARBA00022475"/>
    </source>
</evidence>
<dbReference type="RefSeq" id="WP_084141015.1">
    <property type="nucleotide sequence ID" value="NZ_JACHBQ010000001.1"/>
</dbReference>
<dbReference type="SUPFAM" id="SSF161098">
    <property type="entry name" value="MetI-like"/>
    <property type="match status" value="1"/>
</dbReference>
<proteinExistence type="inferred from homology"/>
<feature type="transmembrane region" description="Helical" evidence="7">
    <location>
        <begin position="264"/>
        <end position="284"/>
    </location>
</feature>
<evidence type="ECO:0000256" key="5">
    <source>
        <dbReference type="ARBA" id="ARBA00022989"/>
    </source>
</evidence>
<dbReference type="OrthoDB" id="9794684at2"/>
<dbReference type="Proteomes" id="UP000561726">
    <property type="component" value="Unassembled WGS sequence"/>
</dbReference>
<sequence>MADTLREAPVSASDAPLVPTQPARPTDRRRRKPRAYPAFRVVALTLVVLLFIAPLVWMAVASFKTNVDIYDASKTFFFTPTLDNYENVLSRNNYFVFIFNSFWVAFASTVLSLLLGVPAAYAMSRFTMHRSAMVVLMARIIPGVSLLVPWYFIFANMRMVGGFGVLILSHMFVALPLIVYIMISYFDSMPLELEEQAQVDGLTPIGAFARITLPLSIPGLATAGILSFIFSWNNFMFALVLSGANTKTLPVAIFNFVSYASIDWGSLMSAAVVVTVPIMVIALFTQKYIVSGLTAGATKG</sequence>
<evidence type="ECO:0000313" key="11">
    <source>
        <dbReference type="Proteomes" id="UP000561726"/>
    </source>
</evidence>
<evidence type="ECO:0000256" key="1">
    <source>
        <dbReference type="ARBA" id="ARBA00004651"/>
    </source>
</evidence>
<dbReference type="Gene3D" id="1.10.3720.10">
    <property type="entry name" value="MetI-like"/>
    <property type="match status" value="1"/>
</dbReference>
<protein>
    <submittedName>
        <fullName evidence="10">Multiple sugar transport system permease protein</fullName>
    </submittedName>
</protein>
<comment type="caution">
    <text evidence="10">The sequence shown here is derived from an EMBL/GenBank/DDBJ whole genome shotgun (WGS) entry which is preliminary data.</text>
</comment>
<feature type="transmembrane region" description="Helical" evidence="7">
    <location>
        <begin position="38"/>
        <end position="60"/>
    </location>
</feature>
<dbReference type="GO" id="GO:0055085">
    <property type="term" value="P:transmembrane transport"/>
    <property type="evidence" value="ECO:0007669"/>
    <property type="project" value="InterPro"/>
</dbReference>
<keyword evidence="6 7" id="KW-0472">Membrane</keyword>
<dbReference type="CDD" id="cd06261">
    <property type="entry name" value="TM_PBP2"/>
    <property type="match status" value="1"/>
</dbReference>
<dbReference type="EMBL" id="JACHBQ010000001">
    <property type="protein sequence ID" value="MBB5642028.1"/>
    <property type="molecule type" value="Genomic_DNA"/>
</dbReference>